<proteinExistence type="predicted"/>
<evidence type="ECO:0000256" key="1">
    <source>
        <dbReference type="SAM" id="SignalP"/>
    </source>
</evidence>
<dbReference type="RefSeq" id="WP_086079003.1">
    <property type="nucleotide sequence ID" value="NZ_CP021111.1"/>
</dbReference>
<feature type="chain" id="PRO_5012687303" description="DUF4148 domain-containing protein" evidence="1">
    <location>
        <begin position="24"/>
        <end position="98"/>
    </location>
</feature>
<evidence type="ECO:0000313" key="3">
    <source>
        <dbReference type="Proteomes" id="UP000194161"/>
    </source>
</evidence>
<dbReference type="Pfam" id="PF13663">
    <property type="entry name" value="DUF4148"/>
    <property type="match status" value="1"/>
</dbReference>
<feature type="signal peptide" evidence="1">
    <location>
        <begin position="1"/>
        <end position="23"/>
    </location>
</feature>
<dbReference type="Proteomes" id="UP000194161">
    <property type="component" value="Chromosome"/>
</dbReference>
<name>A0A1W6ZCX3_9BORD</name>
<keyword evidence="1" id="KW-0732">Signal</keyword>
<dbReference type="OrthoDB" id="7062301at2"/>
<dbReference type="EMBL" id="CP021111">
    <property type="protein sequence ID" value="ARP95238.1"/>
    <property type="molecule type" value="Genomic_DNA"/>
</dbReference>
<evidence type="ECO:0000313" key="2">
    <source>
        <dbReference type="EMBL" id="ARP95238.1"/>
    </source>
</evidence>
<dbReference type="KEGG" id="bgm:CAL15_13100"/>
<sequence length="98" mass="11122">MNIPKIRYAIILAACFAAGNAMALTSSAATNLPDTRELTRAEVQADLDVWKRAGMEEFWVGESTPDIYSTEYRAAYRKYLQMRHGAEYQEALRERSAQ</sequence>
<evidence type="ECO:0008006" key="4">
    <source>
        <dbReference type="Google" id="ProtNLM"/>
    </source>
</evidence>
<reference evidence="2 3" key="1">
    <citation type="submission" date="2017-05" db="EMBL/GenBank/DDBJ databases">
        <title>Complete and WGS of Bordetella genogroups.</title>
        <authorList>
            <person name="Spilker T."/>
            <person name="LiPuma J."/>
        </authorList>
    </citation>
    <scope>NUCLEOTIDE SEQUENCE [LARGE SCALE GENOMIC DNA]</scope>
    <source>
        <strain evidence="2 3">AU7206</strain>
    </source>
</reference>
<gene>
    <name evidence="2" type="ORF">CAL15_13100</name>
</gene>
<dbReference type="InterPro" id="IPR025421">
    <property type="entry name" value="DUF4148"/>
</dbReference>
<keyword evidence="3" id="KW-1185">Reference proteome</keyword>
<accession>A0A1W6ZCX3</accession>
<organism evidence="2 3">
    <name type="scientific">Bordetella genomosp. 13</name>
    <dbReference type="NCBI Taxonomy" id="463040"/>
    <lineage>
        <taxon>Bacteria</taxon>
        <taxon>Pseudomonadati</taxon>
        <taxon>Pseudomonadota</taxon>
        <taxon>Betaproteobacteria</taxon>
        <taxon>Burkholderiales</taxon>
        <taxon>Alcaligenaceae</taxon>
        <taxon>Bordetella</taxon>
    </lineage>
</organism>
<dbReference type="AlphaFoldDB" id="A0A1W6ZCX3"/>
<protein>
    <recommendedName>
        <fullName evidence="4">DUF4148 domain-containing protein</fullName>
    </recommendedName>
</protein>